<proteinExistence type="predicted"/>
<reference evidence="1 2" key="1">
    <citation type="submission" date="2023-11" db="EMBL/GenBank/DDBJ databases">
        <title>Complete genome of Pseudomonas benzenivorans BA3361.</title>
        <authorList>
            <person name="Shin S.Y."/>
            <person name="Song J."/>
            <person name="Kang H."/>
        </authorList>
    </citation>
    <scope>NUCLEOTIDE SEQUENCE [LARGE SCALE GENOMIC DNA]</scope>
    <source>
        <strain evidence="1 2">HNIBRBA3361</strain>
    </source>
</reference>
<protein>
    <submittedName>
        <fullName evidence="1">Uncharacterized protein</fullName>
    </submittedName>
</protein>
<gene>
    <name evidence="1" type="ORF">SBP02_11990</name>
</gene>
<dbReference type="EMBL" id="CP137892">
    <property type="protein sequence ID" value="WPC03506.1"/>
    <property type="molecule type" value="Genomic_DNA"/>
</dbReference>
<keyword evidence="2" id="KW-1185">Reference proteome</keyword>
<dbReference type="RefSeq" id="WP_318642008.1">
    <property type="nucleotide sequence ID" value="NZ_CP137892.1"/>
</dbReference>
<accession>A0ABZ0PRT9</accession>
<dbReference type="Proteomes" id="UP001305928">
    <property type="component" value="Chromosome"/>
</dbReference>
<evidence type="ECO:0000313" key="2">
    <source>
        <dbReference type="Proteomes" id="UP001305928"/>
    </source>
</evidence>
<organism evidence="1 2">
    <name type="scientific">Pseudomonas benzenivorans</name>
    <dbReference type="NCBI Taxonomy" id="556533"/>
    <lineage>
        <taxon>Bacteria</taxon>
        <taxon>Pseudomonadati</taxon>
        <taxon>Pseudomonadota</taxon>
        <taxon>Gammaproteobacteria</taxon>
        <taxon>Pseudomonadales</taxon>
        <taxon>Pseudomonadaceae</taxon>
        <taxon>Pseudomonas</taxon>
    </lineage>
</organism>
<sequence length="68" mass="7834">MIRPKFVKQELEILDGYPELKAEKQRLREMYINNIESMPTEAYIKAATELNERLKGIGAPSVGLALKW</sequence>
<evidence type="ECO:0000313" key="1">
    <source>
        <dbReference type="EMBL" id="WPC03506.1"/>
    </source>
</evidence>
<name>A0ABZ0PRT9_9PSED</name>